<dbReference type="InterPro" id="IPR013783">
    <property type="entry name" value="Ig-like_fold"/>
</dbReference>
<dbReference type="EMBL" id="CP060394">
    <property type="protein sequence ID" value="QNI31720.1"/>
    <property type="molecule type" value="Genomic_DNA"/>
</dbReference>
<keyword evidence="9 14" id="KW-0326">Glycosidase</keyword>
<dbReference type="GO" id="GO:0033942">
    <property type="term" value="F:4-alpha-D-(1-&gt;4)-alpha-D-glucanotrehalose trehalohydrolase activity"/>
    <property type="evidence" value="ECO:0007669"/>
    <property type="project" value="UniProtKB-EC"/>
</dbReference>
<dbReference type="InterPro" id="IPR022567">
    <property type="entry name" value="DUF3459"/>
</dbReference>
<comment type="similarity">
    <text evidence="3 14">Belongs to the glycosyl hydrolase 13 family.</text>
</comment>
<evidence type="ECO:0000259" key="18">
    <source>
        <dbReference type="SMART" id="SM00642"/>
    </source>
</evidence>
<dbReference type="AlphaFoldDB" id="A0A7G8BGQ0"/>
<dbReference type="Pfam" id="PF00128">
    <property type="entry name" value="Alpha-amylase"/>
    <property type="match status" value="1"/>
</dbReference>
<dbReference type="RefSeq" id="WP_186742600.1">
    <property type="nucleotide sequence ID" value="NZ_CP060394.1"/>
</dbReference>
<dbReference type="InterPro" id="IPR044901">
    <property type="entry name" value="Trehalose_TreZ_E-set_sf"/>
</dbReference>
<dbReference type="Pfam" id="PF02922">
    <property type="entry name" value="CBM_48"/>
    <property type="match status" value="1"/>
</dbReference>
<dbReference type="Proteomes" id="UP000515312">
    <property type="component" value="Chromosome"/>
</dbReference>
<dbReference type="InterPro" id="IPR006047">
    <property type="entry name" value="GH13_cat_dom"/>
</dbReference>
<keyword evidence="20" id="KW-1185">Reference proteome</keyword>
<evidence type="ECO:0000256" key="4">
    <source>
        <dbReference type="ARBA" id="ARBA00012268"/>
    </source>
</evidence>
<accession>A0A7G8BGQ0</accession>
<dbReference type="Gene3D" id="1.10.10.760">
    <property type="entry name" value="E-set domains of sugar-utilizing enzymes"/>
    <property type="match status" value="1"/>
</dbReference>
<dbReference type="InterPro" id="IPR012768">
    <property type="entry name" value="Trehalose_TreZ"/>
</dbReference>
<proteinExistence type="inferred from homology"/>
<evidence type="ECO:0000256" key="6">
    <source>
        <dbReference type="ARBA" id="ARBA00022490"/>
    </source>
</evidence>
<dbReference type="InterPro" id="IPR014756">
    <property type="entry name" value="Ig_E-set"/>
</dbReference>
<evidence type="ECO:0000256" key="8">
    <source>
        <dbReference type="ARBA" id="ARBA00023277"/>
    </source>
</evidence>
<evidence type="ECO:0000313" key="19">
    <source>
        <dbReference type="EMBL" id="QNI31720.1"/>
    </source>
</evidence>
<evidence type="ECO:0000256" key="10">
    <source>
        <dbReference type="ARBA" id="ARBA00032057"/>
    </source>
</evidence>
<dbReference type="SUPFAM" id="SSF81296">
    <property type="entry name" value="E set domains"/>
    <property type="match status" value="1"/>
</dbReference>
<dbReference type="PANTHER" id="PTHR43651">
    <property type="entry name" value="1,4-ALPHA-GLUCAN-BRANCHING ENZYME"/>
    <property type="match status" value="1"/>
</dbReference>
<reference evidence="19 20" key="1">
    <citation type="submission" date="2020-08" db="EMBL/GenBank/DDBJ databases">
        <title>Edaphobacter telluris sp. nov. and Acidobacterium dinghuensis sp. nov., two acidobacteria isolated from forest soil.</title>
        <authorList>
            <person name="Fu J."/>
            <person name="Qiu L."/>
        </authorList>
    </citation>
    <scope>NUCLEOTIDE SEQUENCE [LARGE SCALE GENOMIC DNA]</scope>
    <source>
        <strain evidence="19">4Y35</strain>
    </source>
</reference>
<organism evidence="19 20">
    <name type="scientific">Alloacidobacterium dinghuense</name>
    <dbReference type="NCBI Taxonomy" id="2763107"/>
    <lineage>
        <taxon>Bacteria</taxon>
        <taxon>Pseudomonadati</taxon>
        <taxon>Acidobacteriota</taxon>
        <taxon>Terriglobia</taxon>
        <taxon>Terriglobales</taxon>
        <taxon>Acidobacteriaceae</taxon>
        <taxon>Alloacidobacterium</taxon>
    </lineage>
</organism>
<feature type="domain" description="Glycosyl hydrolase family 13 catalytic" evidence="18">
    <location>
        <begin position="122"/>
        <end position="470"/>
    </location>
</feature>
<evidence type="ECO:0000256" key="11">
    <source>
        <dbReference type="ARBA" id="ARBA00033284"/>
    </source>
</evidence>
<evidence type="ECO:0000256" key="5">
    <source>
        <dbReference type="ARBA" id="ARBA00015938"/>
    </source>
</evidence>
<evidence type="ECO:0000313" key="20">
    <source>
        <dbReference type="Proteomes" id="UP000515312"/>
    </source>
</evidence>
<dbReference type="PIRSF" id="PIRSF006337">
    <property type="entry name" value="Trehalose_TreZ"/>
    <property type="match status" value="1"/>
</dbReference>
<evidence type="ECO:0000256" key="2">
    <source>
        <dbReference type="ARBA" id="ARBA00005199"/>
    </source>
</evidence>
<dbReference type="UniPathway" id="UPA00299"/>
<dbReference type="CDD" id="cd11325">
    <property type="entry name" value="AmyAc_GTHase"/>
    <property type="match status" value="1"/>
</dbReference>
<evidence type="ECO:0000256" key="15">
    <source>
        <dbReference type="PIRSR" id="PIRSR006337-1"/>
    </source>
</evidence>
<sequence>MREVGDGRLIGKHCSIGAIPYARGTQFRIWAPVARNVEVVVEDKDLRYPLGAEEDGYFSGLLQEVRVGSLYRFSLDGGEAFPDPASRYQPEGPHGPSQIIDPGSYVWSEAETHWLGVSIEGQVLYELHIGTFTPQGTFLSALHEFSRLRDLGITLLECMPLAEFPGNVGWGYDGVDLFAPFHHYGHPDDLRRMIDAAHQLGLGVILDVVYNHLGPDGNYLGKYSNHYFSDKNTEWGNAINFDGENSKPVRDFFLANVTHWIDEYHFDGLRLDATQSIHDTGSHGIHIIAEIGDCVRASANGRKTIVLAENEPQDACLIRSVEQNGYGLDAVWNDDFHHSAVVAVTGRREAYFSDHLGHPQEFISAAKYGYLYQGQYYSWQQHPRGTSSLDVGAKAFITFLENHDQIANFGRSQRLRLLSSPSRYRAMTGLWLLSPGTPMFFQGQEYGAQTPFHYFVGHAGELAAAVTRGRGSFMLQFATQDTPEMKICVASPEDPETFRQSQLDPAEQERHPEIVQLHIDLLALRRTDPVLSRRDCRVDGAVLGQGCFVLRYLTSSREDRLLLVNFGVGLDLPHLPEPLTAPPAGCEWRVQWSSEWPVYGGCGSYAPDRFGPWHITGESTQLLVPVKTSAPFSPESPKSGFTGSDAN</sequence>
<evidence type="ECO:0000256" key="14">
    <source>
        <dbReference type="PIRNR" id="PIRNR006337"/>
    </source>
</evidence>
<evidence type="ECO:0000256" key="9">
    <source>
        <dbReference type="ARBA" id="ARBA00023295"/>
    </source>
</evidence>
<evidence type="ECO:0000256" key="3">
    <source>
        <dbReference type="ARBA" id="ARBA00008061"/>
    </source>
</evidence>
<evidence type="ECO:0000256" key="12">
    <source>
        <dbReference type="ARBA" id="ARBA00034013"/>
    </source>
</evidence>
<keyword evidence="6" id="KW-0963">Cytoplasm</keyword>
<dbReference type="EC" id="3.2.1.141" evidence="4 13"/>
<dbReference type="KEGG" id="adin:H7849_22140"/>
<gene>
    <name evidence="19" type="primary">treZ</name>
    <name evidence="19" type="ORF">H7849_22140</name>
</gene>
<dbReference type="SMART" id="SM00642">
    <property type="entry name" value="Aamy"/>
    <property type="match status" value="1"/>
</dbReference>
<dbReference type="SUPFAM" id="SSF51445">
    <property type="entry name" value="(Trans)glycosidases"/>
    <property type="match status" value="1"/>
</dbReference>
<dbReference type="Gene3D" id="3.20.20.80">
    <property type="entry name" value="Glycosidases"/>
    <property type="match status" value="1"/>
</dbReference>
<feature type="site" description="Transition state stabilizer" evidence="16">
    <location>
        <position position="404"/>
    </location>
</feature>
<name>A0A7G8BGQ0_9BACT</name>
<keyword evidence="8" id="KW-0119">Carbohydrate metabolism</keyword>
<evidence type="ECO:0000256" key="13">
    <source>
        <dbReference type="NCBIfam" id="TIGR02402"/>
    </source>
</evidence>
<dbReference type="GO" id="GO:0005737">
    <property type="term" value="C:cytoplasm"/>
    <property type="evidence" value="ECO:0007669"/>
    <property type="project" value="UniProtKB-SubCell"/>
</dbReference>
<evidence type="ECO:0000256" key="17">
    <source>
        <dbReference type="SAM" id="MobiDB-lite"/>
    </source>
</evidence>
<dbReference type="PANTHER" id="PTHR43651:SF11">
    <property type="entry name" value="MALTO-OLIGOSYLTREHALOSE TREHALOHYDROLASE"/>
    <property type="match status" value="1"/>
</dbReference>
<comment type="catalytic activity">
    <reaction evidence="12 14">
        <text>hydrolysis of (1-&gt;4)-alpha-D-glucosidic linkage in 4-alpha-D-[(1-&gt;4)-alpha-D-glucanosyl]n trehalose to yield trehalose and (1-&gt;4)-alpha-D-glucan.</text>
        <dbReference type="EC" id="3.2.1.141"/>
    </reaction>
</comment>
<evidence type="ECO:0000256" key="1">
    <source>
        <dbReference type="ARBA" id="ARBA00004496"/>
    </source>
</evidence>
<protein>
    <recommendedName>
        <fullName evidence="5 13">Malto-oligosyltrehalose trehalohydrolase</fullName>
        <shortName evidence="14">MTHase</shortName>
        <ecNumber evidence="4 13">3.2.1.141</ecNumber>
    </recommendedName>
    <alternativeName>
        <fullName evidence="11 14">4-alpha-D-((1-&gt;4)-alpha-D-glucano)trehalose trehalohydrolase</fullName>
    </alternativeName>
    <alternativeName>
        <fullName evidence="10 14">Maltooligosyl trehalose trehalohydrolase</fullName>
    </alternativeName>
</protein>
<comment type="pathway">
    <text evidence="2 14">Glycan biosynthesis; trehalose biosynthesis.</text>
</comment>
<dbReference type="InterPro" id="IPR004193">
    <property type="entry name" value="Glyco_hydro_13_N"/>
</dbReference>
<comment type="subcellular location">
    <subcellularLocation>
        <location evidence="1 15">Cytoplasm</location>
    </subcellularLocation>
</comment>
<feature type="active site" description="Proton donor" evidence="15">
    <location>
        <position position="309"/>
    </location>
</feature>
<feature type="active site" description="Nucleophile" evidence="15">
    <location>
        <position position="272"/>
    </location>
</feature>
<dbReference type="Gene3D" id="2.60.40.10">
    <property type="entry name" value="Immunoglobulins"/>
    <property type="match status" value="1"/>
</dbReference>
<dbReference type="InterPro" id="IPR017853">
    <property type="entry name" value="GH"/>
</dbReference>
<feature type="region of interest" description="Disordered" evidence="17">
    <location>
        <begin position="628"/>
        <end position="647"/>
    </location>
</feature>
<dbReference type="CDD" id="cd02853">
    <property type="entry name" value="E_set_MTHase_like_N"/>
    <property type="match status" value="1"/>
</dbReference>
<dbReference type="NCBIfam" id="TIGR02402">
    <property type="entry name" value="trehalose_TreZ"/>
    <property type="match status" value="1"/>
</dbReference>
<evidence type="ECO:0000256" key="7">
    <source>
        <dbReference type="ARBA" id="ARBA00022801"/>
    </source>
</evidence>
<dbReference type="Pfam" id="PF11941">
    <property type="entry name" value="DUF3459"/>
    <property type="match status" value="1"/>
</dbReference>
<keyword evidence="7 14" id="KW-0378">Hydrolase</keyword>
<evidence type="ECO:0000256" key="16">
    <source>
        <dbReference type="PIRSR" id="PIRSR006337-3"/>
    </source>
</evidence>
<dbReference type="GO" id="GO:0005992">
    <property type="term" value="P:trehalose biosynthetic process"/>
    <property type="evidence" value="ECO:0007669"/>
    <property type="project" value="UniProtKB-UniRule"/>
</dbReference>